<dbReference type="Pfam" id="PF01183">
    <property type="entry name" value="Glyco_hydro_25"/>
    <property type="match status" value="1"/>
</dbReference>
<keyword evidence="2" id="KW-0378">Hydrolase</keyword>
<dbReference type="GO" id="GO:0003796">
    <property type="term" value="F:lysozyme activity"/>
    <property type="evidence" value="ECO:0007669"/>
    <property type="project" value="InterPro"/>
</dbReference>
<dbReference type="GO" id="GO:0016052">
    <property type="term" value="P:carbohydrate catabolic process"/>
    <property type="evidence" value="ECO:0007669"/>
    <property type="project" value="TreeGrafter"/>
</dbReference>
<dbReference type="AlphaFoldDB" id="A0A380K0T1"/>
<sequence>MSNALIFKPFYAKILLMRRRIKPIVVVVFFALCGLLLVIGKAHSDSLQKQQLASAKDSIPTVSNTSTTTTSTSETDEDFVLNPIIDISGWQLPNEIDYDTLSRNISGAIVRVYGGSQISKDSNAAYTTGIDKSFKTHIKELQKRNVPVAVYSYALGTTVKEMKEEAKIFYKNASPYSPTFYWIDVEEATMSDMNKGVQAFLKELKKLGAENVGIYIGTYFMDEQEISVDGFDAVWIPAYGSDTGYYDAAPQTDLDYDLHQYTSQGYINGFSSPLDLNQIAVTKDTKTTYEKLFGTTSSSK</sequence>
<dbReference type="SUPFAM" id="SSF51445">
    <property type="entry name" value="(Trans)glycosidases"/>
    <property type="match status" value="1"/>
</dbReference>
<evidence type="ECO:0000256" key="1">
    <source>
        <dbReference type="ARBA" id="ARBA00010646"/>
    </source>
</evidence>
<dbReference type="PANTHER" id="PTHR34135">
    <property type="entry name" value="LYSOZYME"/>
    <property type="match status" value="1"/>
</dbReference>
<organism evidence="2 3">
    <name type="scientific">Streptococcus gallolyticus</name>
    <dbReference type="NCBI Taxonomy" id="315405"/>
    <lineage>
        <taxon>Bacteria</taxon>
        <taxon>Bacillati</taxon>
        <taxon>Bacillota</taxon>
        <taxon>Bacilli</taxon>
        <taxon>Lactobacillales</taxon>
        <taxon>Streptococcaceae</taxon>
        <taxon>Streptococcus</taxon>
    </lineage>
</organism>
<dbReference type="EMBL" id="UHFM01000006">
    <property type="protein sequence ID" value="SUN58335.1"/>
    <property type="molecule type" value="Genomic_DNA"/>
</dbReference>
<comment type="similarity">
    <text evidence="1">Belongs to the glycosyl hydrolase 25 family.</text>
</comment>
<reference evidence="2 3" key="1">
    <citation type="submission" date="2018-06" db="EMBL/GenBank/DDBJ databases">
        <authorList>
            <consortium name="Pathogen Informatics"/>
            <person name="Doyle S."/>
        </authorList>
    </citation>
    <scope>NUCLEOTIDE SEQUENCE [LARGE SCALE GENOMIC DNA]</scope>
    <source>
        <strain evidence="2 3">NCTC13767</strain>
    </source>
</reference>
<dbReference type="CDD" id="cd06523">
    <property type="entry name" value="GH25_PlyB-like"/>
    <property type="match status" value="1"/>
</dbReference>
<evidence type="ECO:0000313" key="2">
    <source>
        <dbReference type="EMBL" id="SUN58335.1"/>
    </source>
</evidence>
<accession>A0A380K0T1</accession>
<dbReference type="EC" id="3.5.1.28" evidence="2"/>
<gene>
    <name evidence="2" type="ORF">NCTC13767_00288</name>
</gene>
<dbReference type="GO" id="GO:0008745">
    <property type="term" value="F:N-acetylmuramoyl-L-alanine amidase activity"/>
    <property type="evidence" value="ECO:0007669"/>
    <property type="project" value="UniProtKB-EC"/>
</dbReference>
<evidence type="ECO:0000313" key="3">
    <source>
        <dbReference type="Proteomes" id="UP000254510"/>
    </source>
</evidence>
<dbReference type="PROSITE" id="PS51904">
    <property type="entry name" value="GLYCOSYL_HYDROL_F25_2"/>
    <property type="match status" value="1"/>
</dbReference>
<proteinExistence type="inferred from homology"/>
<dbReference type="PANTHER" id="PTHR34135:SF1">
    <property type="entry name" value="GLYCOSYL HYDROLASE FAMILY 25"/>
    <property type="match status" value="1"/>
</dbReference>
<dbReference type="Gene3D" id="3.20.20.80">
    <property type="entry name" value="Glycosidases"/>
    <property type="match status" value="1"/>
</dbReference>
<name>A0A380K0T1_9STRE</name>
<dbReference type="GO" id="GO:0009253">
    <property type="term" value="P:peptidoglycan catabolic process"/>
    <property type="evidence" value="ECO:0007669"/>
    <property type="project" value="InterPro"/>
</dbReference>
<dbReference type="GO" id="GO:0016998">
    <property type="term" value="P:cell wall macromolecule catabolic process"/>
    <property type="evidence" value="ECO:0007669"/>
    <property type="project" value="InterPro"/>
</dbReference>
<protein>
    <submittedName>
        <fullName evidence="2">Lysozyme</fullName>
        <ecNumber evidence="2">3.5.1.28</ecNumber>
    </submittedName>
</protein>
<dbReference type="InterPro" id="IPR017853">
    <property type="entry name" value="GH"/>
</dbReference>
<dbReference type="Proteomes" id="UP000254510">
    <property type="component" value="Unassembled WGS sequence"/>
</dbReference>
<dbReference type="InterPro" id="IPR002053">
    <property type="entry name" value="Glyco_hydro_25"/>
</dbReference>